<dbReference type="Gene3D" id="1.10.8.60">
    <property type="match status" value="1"/>
</dbReference>
<dbReference type="InterPro" id="IPR025944">
    <property type="entry name" value="Sigma_54_int_dom_CS"/>
</dbReference>
<evidence type="ECO:0000259" key="7">
    <source>
        <dbReference type="PROSITE" id="PS50045"/>
    </source>
</evidence>
<comment type="caution">
    <text evidence="8">The sequence shown here is derived from an EMBL/GenBank/DDBJ whole genome shotgun (WGS) entry which is preliminary data.</text>
</comment>
<keyword evidence="9" id="KW-1185">Reference proteome</keyword>
<dbReference type="SUPFAM" id="SSF46689">
    <property type="entry name" value="Homeodomain-like"/>
    <property type="match status" value="1"/>
</dbReference>
<dbReference type="InterPro" id="IPR000253">
    <property type="entry name" value="FHA_dom"/>
</dbReference>
<dbReference type="InterPro" id="IPR058031">
    <property type="entry name" value="AAA_lid_NorR"/>
</dbReference>
<accession>A0A2S9XJT9</accession>
<dbReference type="CDD" id="cd00009">
    <property type="entry name" value="AAA"/>
    <property type="match status" value="1"/>
</dbReference>
<evidence type="ECO:0000259" key="6">
    <source>
        <dbReference type="PROSITE" id="PS50006"/>
    </source>
</evidence>
<dbReference type="SUPFAM" id="SSF49879">
    <property type="entry name" value="SMAD/FHA domain"/>
    <property type="match status" value="1"/>
</dbReference>
<sequence length="454" mass="50375">MRDGDRTLPTQRVEFAAETARRPGRLILRVLDGRKPGETIDVSGRVVSVGRSGLADVRVAHRSISSLHFELQARRSGAVLRDLGSTNGVWFQDRRVQVIELEAGDLFKAGECRFVLADVGEVEIDALSASRFGQLHGSSLAMRELYAQINSLAQTPLDILLLGETGTGKELTAHTIHEASRRRGPMIVLDCGALSPSLAEGTIFGFRKGAFTGAERDQAGVFEAAEGGTLFIDEVGELPLELQVKLLRALDRREVTRLGEPGHARKVDVRIVAATHRDLRQAVAEGSFREDLYYRLARAVLRTPPLREREQDTVELAQTFLGRVCQDYGLELYLGEDALRTIRAYRWPGNVRELRNAIEQAAHIKRRGAIGAAELRVGAGRAPRASALATGLEALLDGDWNYYEIHAELDKLLLPRKLEEQDHNLSRVSKRLGVSRDKLRTRLKELGLYSRSRS</sequence>
<evidence type="ECO:0000313" key="9">
    <source>
        <dbReference type="Proteomes" id="UP000237968"/>
    </source>
</evidence>
<keyword evidence="5" id="KW-0804">Transcription</keyword>
<dbReference type="PROSITE" id="PS00676">
    <property type="entry name" value="SIGMA54_INTERACT_2"/>
    <property type="match status" value="1"/>
</dbReference>
<dbReference type="SMART" id="SM00382">
    <property type="entry name" value="AAA"/>
    <property type="match status" value="1"/>
</dbReference>
<feature type="domain" description="Sigma-54 factor interaction" evidence="7">
    <location>
        <begin position="135"/>
        <end position="363"/>
    </location>
</feature>
<organism evidence="8 9">
    <name type="scientific">Enhygromyxa salina</name>
    <dbReference type="NCBI Taxonomy" id="215803"/>
    <lineage>
        <taxon>Bacteria</taxon>
        <taxon>Pseudomonadati</taxon>
        <taxon>Myxococcota</taxon>
        <taxon>Polyangia</taxon>
        <taxon>Nannocystales</taxon>
        <taxon>Nannocystaceae</taxon>
        <taxon>Enhygromyxa</taxon>
    </lineage>
</organism>
<proteinExistence type="predicted"/>
<dbReference type="GO" id="GO:0005524">
    <property type="term" value="F:ATP binding"/>
    <property type="evidence" value="ECO:0007669"/>
    <property type="project" value="UniProtKB-KW"/>
</dbReference>
<dbReference type="RefSeq" id="WP_106393779.1">
    <property type="nucleotide sequence ID" value="NZ_PVNK01000194.1"/>
</dbReference>
<dbReference type="PANTHER" id="PTHR32071:SF117">
    <property type="entry name" value="PTS-DEPENDENT DIHYDROXYACETONE KINASE OPERON REGULATORY PROTEIN-RELATED"/>
    <property type="match status" value="1"/>
</dbReference>
<dbReference type="FunFam" id="3.40.50.300:FF:000006">
    <property type="entry name" value="DNA-binding transcriptional regulator NtrC"/>
    <property type="match status" value="1"/>
</dbReference>
<evidence type="ECO:0000256" key="1">
    <source>
        <dbReference type="ARBA" id="ARBA00022741"/>
    </source>
</evidence>
<dbReference type="EMBL" id="PVNK01000194">
    <property type="protein sequence ID" value="PRP93134.1"/>
    <property type="molecule type" value="Genomic_DNA"/>
</dbReference>
<feature type="domain" description="FHA" evidence="6">
    <location>
        <begin position="47"/>
        <end position="96"/>
    </location>
</feature>
<keyword evidence="1" id="KW-0547">Nucleotide-binding</keyword>
<evidence type="ECO:0000256" key="2">
    <source>
        <dbReference type="ARBA" id="ARBA00022840"/>
    </source>
</evidence>
<evidence type="ECO:0000256" key="4">
    <source>
        <dbReference type="ARBA" id="ARBA00023125"/>
    </source>
</evidence>
<gene>
    <name evidence="8" type="primary">norR2</name>
    <name evidence="8" type="ORF">ENSA5_45090</name>
</gene>
<dbReference type="GO" id="GO:0003677">
    <property type="term" value="F:DNA binding"/>
    <property type="evidence" value="ECO:0007669"/>
    <property type="project" value="UniProtKB-KW"/>
</dbReference>
<dbReference type="AlphaFoldDB" id="A0A2S9XJT9"/>
<keyword evidence="2" id="KW-0067">ATP-binding</keyword>
<dbReference type="Pfam" id="PF16697">
    <property type="entry name" value="Yop-YscD_cpl"/>
    <property type="match status" value="1"/>
</dbReference>
<dbReference type="Pfam" id="PF00158">
    <property type="entry name" value="Sigma54_activat"/>
    <property type="match status" value="1"/>
</dbReference>
<dbReference type="Gene3D" id="1.10.10.60">
    <property type="entry name" value="Homeodomain-like"/>
    <property type="match status" value="1"/>
</dbReference>
<dbReference type="PROSITE" id="PS00688">
    <property type="entry name" value="SIGMA54_INTERACT_3"/>
    <property type="match status" value="1"/>
</dbReference>
<evidence type="ECO:0000256" key="5">
    <source>
        <dbReference type="ARBA" id="ARBA00023163"/>
    </source>
</evidence>
<evidence type="ECO:0000256" key="3">
    <source>
        <dbReference type="ARBA" id="ARBA00023015"/>
    </source>
</evidence>
<evidence type="ECO:0000313" key="8">
    <source>
        <dbReference type="EMBL" id="PRP93134.1"/>
    </source>
</evidence>
<dbReference type="Gene3D" id="3.40.50.300">
    <property type="entry name" value="P-loop containing nucleotide triphosphate hydrolases"/>
    <property type="match status" value="1"/>
</dbReference>
<dbReference type="SMART" id="SM00240">
    <property type="entry name" value="FHA"/>
    <property type="match status" value="1"/>
</dbReference>
<protein>
    <submittedName>
        <fullName evidence="8">Nitric oxide reductase transcription regulator NorR2</fullName>
    </submittedName>
</protein>
<dbReference type="PROSITE" id="PS50045">
    <property type="entry name" value="SIGMA54_INTERACT_4"/>
    <property type="match status" value="1"/>
</dbReference>
<dbReference type="SUPFAM" id="SSF52540">
    <property type="entry name" value="P-loop containing nucleoside triphosphate hydrolases"/>
    <property type="match status" value="1"/>
</dbReference>
<dbReference type="InterPro" id="IPR009057">
    <property type="entry name" value="Homeodomain-like_sf"/>
</dbReference>
<dbReference type="Proteomes" id="UP000237968">
    <property type="component" value="Unassembled WGS sequence"/>
</dbReference>
<reference evidence="8 9" key="1">
    <citation type="submission" date="2018-03" db="EMBL/GenBank/DDBJ databases">
        <title>Draft Genome Sequences of the Obligatory Marine Myxobacteria Enhygromyxa salina SWB005.</title>
        <authorList>
            <person name="Poehlein A."/>
            <person name="Moghaddam J.A."/>
            <person name="Harms H."/>
            <person name="Alanjari M."/>
            <person name="Koenig G.M."/>
            <person name="Daniel R."/>
            <person name="Schaeberle T.F."/>
        </authorList>
    </citation>
    <scope>NUCLEOTIDE SEQUENCE [LARGE SCALE GENOMIC DNA]</scope>
    <source>
        <strain evidence="8 9">SWB005</strain>
    </source>
</reference>
<dbReference type="InterPro" id="IPR002078">
    <property type="entry name" value="Sigma_54_int"/>
</dbReference>
<dbReference type="GO" id="GO:0006355">
    <property type="term" value="P:regulation of DNA-templated transcription"/>
    <property type="evidence" value="ECO:0007669"/>
    <property type="project" value="InterPro"/>
</dbReference>
<dbReference type="InterPro" id="IPR032030">
    <property type="entry name" value="YscD_cytoplasmic_dom"/>
</dbReference>
<dbReference type="Gene3D" id="2.60.200.20">
    <property type="match status" value="1"/>
</dbReference>
<dbReference type="InterPro" id="IPR003593">
    <property type="entry name" value="AAA+_ATPase"/>
</dbReference>
<name>A0A2S9XJT9_9BACT</name>
<dbReference type="InterPro" id="IPR008984">
    <property type="entry name" value="SMAD_FHA_dom_sf"/>
</dbReference>
<dbReference type="OrthoDB" id="5485507at2"/>
<dbReference type="InterPro" id="IPR025943">
    <property type="entry name" value="Sigma_54_int_dom_ATP-bd_2"/>
</dbReference>
<keyword evidence="3" id="KW-0805">Transcription regulation</keyword>
<dbReference type="Pfam" id="PF25601">
    <property type="entry name" value="AAA_lid_14"/>
    <property type="match status" value="1"/>
</dbReference>
<dbReference type="PROSITE" id="PS50006">
    <property type="entry name" value="FHA_DOMAIN"/>
    <property type="match status" value="1"/>
</dbReference>
<keyword evidence="4" id="KW-0238">DNA-binding</keyword>
<dbReference type="CDD" id="cd00060">
    <property type="entry name" value="FHA"/>
    <property type="match status" value="1"/>
</dbReference>
<dbReference type="InterPro" id="IPR027417">
    <property type="entry name" value="P-loop_NTPase"/>
</dbReference>
<dbReference type="PANTHER" id="PTHR32071">
    <property type="entry name" value="TRANSCRIPTIONAL REGULATORY PROTEIN"/>
    <property type="match status" value="1"/>
</dbReference>